<proteinExistence type="predicted"/>
<reference evidence="1 2" key="1">
    <citation type="submission" date="2016-08" db="EMBL/GenBank/DDBJ databases">
        <title>Genome sequencing of Lactobacillus plantarum JSA22, isolated from fermented soybean paste.</title>
        <authorList>
            <person name="Choi H.S."/>
        </authorList>
    </citation>
    <scope>NUCLEOTIDE SEQUENCE [LARGE SCALE GENOMIC DNA]</scope>
    <source>
        <strain evidence="1 2">JSA22</strain>
    </source>
</reference>
<gene>
    <name evidence="1" type="ORF">LPJSA22_01291</name>
</gene>
<dbReference type="EMBL" id="MCOL01000001">
    <property type="protein sequence ID" value="ODO61316.1"/>
    <property type="molecule type" value="Genomic_DNA"/>
</dbReference>
<comment type="caution">
    <text evidence="1">The sequence shown here is derived from an EMBL/GenBank/DDBJ whole genome shotgun (WGS) entry which is preliminary data.</text>
</comment>
<evidence type="ECO:0000313" key="1">
    <source>
        <dbReference type="EMBL" id="ODO61316.1"/>
    </source>
</evidence>
<dbReference type="GeneID" id="77100626"/>
<evidence type="ECO:0000313" key="2">
    <source>
        <dbReference type="Proteomes" id="UP000094892"/>
    </source>
</evidence>
<sequence>MEQLNVTIESLDELKKLLDEASDQVKQLQNTMSKITEYQMKFH</sequence>
<name>A0A1E3KTC7_LACPN</name>
<accession>A0A1E3KTC7</accession>
<dbReference type="AlphaFoldDB" id="A0A1E3KTC7"/>
<dbReference type="Proteomes" id="UP000094892">
    <property type="component" value="Unassembled WGS sequence"/>
</dbReference>
<protein>
    <submittedName>
        <fullName evidence="1">Uncharacterized protein</fullName>
    </submittedName>
</protein>
<organism evidence="1 2">
    <name type="scientific">Lactiplantibacillus plantarum</name>
    <name type="common">Lactobacillus plantarum</name>
    <dbReference type="NCBI Taxonomy" id="1590"/>
    <lineage>
        <taxon>Bacteria</taxon>
        <taxon>Bacillati</taxon>
        <taxon>Bacillota</taxon>
        <taxon>Bacilli</taxon>
        <taxon>Lactobacillales</taxon>
        <taxon>Lactobacillaceae</taxon>
        <taxon>Lactiplantibacillus</taxon>
    </lineage>
</organism>
<dbReference type="RefSeq" id="WP_015380502.1">
    <property type="nucleotide sequence ID" value="NZ_AP018405.1"/>
</dbReference>